<reference evidence="2" key="2">
    <citation type="submission" date="2023-05" db="EMBL/GenBank/DDBJ databases">
        <authorList>
            <consortium name="Lawrence Berkeley National Laboratory"/>
            <person name="Steindorff A."/>
            <person name="Hensen N."/>
            <person name="Bonometti L."/>
            <person name="Westerberg I."/>
            <person name="Brannstrom I.O."/>
            <person name="Guillou S."/>
            <person name="Cros-Aarteil S."/>
            <person name="Calhoun S."/>
            <person name="Haridas S."/>
            <person name="Kuo A."/>
            <person name="Mondo S."/>
            <person name="Pangilinan J."/>
            <person name="Riley R."/>
            <person name="Labutti K."/>
            <person name="Andreopoulos B."/>
            <person name="Lipzen A."/>
            <person name="Chen C."/>
            <person name="Yanf M."/>
            <person name="Daum C."/>
            <person name="Ng V."/>
            <person name="Clum A."/>
            <person name="Ohm R."/>
            <person name="Martin F."/>
            <person name="Silar P."/>
            <person name="Natvig D."/>
            <person name="Lalanne C."/>
            <person name="Gautier V."/>
            <person name="Ament-Velasquez S.L."/>
            <person name="Kruys A."/>
            <person name="Hutchinson M.I."/>
            <person name="Powell A.J."/>
            <person name="Barry K."/>
            <person name="Miller A.N."/>
            <person name="Grigoriev I.V."/>
            <person name="Debuchy R."/>
            <person name="Gladieux P."/>
            <person name="Thoren M.H."/>
            <person name="Johannesson H."/>
        </authorList>
    </citation>
    <scope>NUCLEOTIDE SEQUENCE</scope>
    <source>
        <strain evidence="2">CBS 731.68</strain>
    </source>
</reference>
<keyword evidence="3" id="KW-1185">Reference proteome</keyword>
<accession>A0AAN6U647</accession>
<name>A0AAN6U647_9PEZI</name>
<protein>
    <recommendedName>
        <fullName evidence="1">DDE-1 domain-containing protein</fullName>
    </recommendedName>
</protein>
<evidence type="ECO:0000313" key="3">
    <source>
        <dbReference type="Proteomes" id="UP001302602"/>
    </source>
</evidence>
<gene>
    <name evidence="2" type="ORF">N657DRAFT_640562</name>
</gene>
<feature type="domain" description="DDE-1" evidence="1">
    <location>
        <begin position="3"/>
        <end position="73"/>
    </location>
</feature>
<dbReference type="GeneID" id="87828759"/>
<proteinExistence type="predicted"/>
<dbReference type="GO" id="GO:0003676">
    <property type="term" value="F:nucleic acid binding"/>
    <property type="evidence" value="ECO:0007669"/>
    <property type="project" value="InterPro"/>
</dbReference>
<dbReference type="RefSeq" id="XP_062650471.1">
    <property type="nucleotide sequence ID" value="XM_062791990.1"/>
</dbReference>
<comment type="caution">
    <text evidence="2">The sequence shown here is derived from an EMBL/GenBank/DDBJ whole genome shotgun (WGS) entry which is preliminary data.</text>
</comment>
<dbReference type="AlphaFoldDB" id="A0AAN6U647"/>
<feature type="non-terminal residue" evidence="2">
    <location>
        <position position="94"/>
    </location>
</feature>
<reference evidence="2" key="1">
    <citation type="journal article" date="2023" name="Mol. Phylogenet. Evol.">
        <title>Genome-scale phylogeny and comparative genomics of the fungal order Sordariales.</title>
        <authorList>
            <person name="Hensen N."/>
            <person name="Bonometti L."/>
            <person name="Westerberg I."/>
            <person name="Brannstrom I.O."/>
            <person name="Guillou S."/>
            <person name="Cros-Aarteil S."/>
            <person name="Calhoun S."/>
            <person name="Haridas S."/>
            <person name="Kuo A."/>
            <person name="Mondo S."/>
            <person name="Pangilinan J."/>
            <person name="Riley R."/>
            <person name="LaButti K."/>
            <person name="Andreopoulos B."/>
            <person name="Lipzen A."/>
            <person name="Chen C."/>
            <person name="Yan M."/>
            <person name="Daum C."/>
            <person name="Ng V."/>
            <person name="Clum A."/>
            <person name="Steindorff A."/>
            <person name="Ohm R.A."/>
            <person name="Martin F."/>
            <person name="Silar P."/>
            <person name="Natvig D.O."/>
            <person name="Lalanne C."/>
            <person name="Gautier V."/>
            <person name="Ament-Velasquez S.L."/>
            <person name="Kruys A."/>
            <person name="Hutchinson M.I."/>
            <person name="Powell A.J."/>
            <person name="Barry K."/>
            <person name="Miller A.N."/>
            <person name="Grigoriev I.V."/>
            <person name="Debuchy R."/>
            <person name="Gladieux P."/>
            <person name="Hiltunen Thoren M."/>
            <person name="Johannesson H."/>
        </authorList>
    </citation>
    <scope>NUCLEOTIDE SEQUENCE</scope>
    <source>
        <strain evidence="2">CBS 731.68</strain>
    </source>
</reference>
<evidence type="ECO:0000259" key="1">
    <source>
        <dbReference type="Pfam" id="PF03184"/>
    </source>
</evidence>
<dbReference type="Pfam" id="PF03184">
    <property type="entry name" value="DDE_1"/>
    <property type="match status" value="1"/>
</dbReference>
<evidence type="ECO:0000313" key="2">
    <source>
        <dbReference type="EMBL" id="KAK4126700.1"/>
    </source>
</evidence>
<dbReference type="InterPro" id="IPR004875">
    <property type="entry name" value="DDE_SF_endonuclease_dom"/>
</dbReference>
<dbReference type="EMBL" id="MU853224">
    <property type="protein sequence ID" value="KAK4126700.1"/>
    <property type="molecule type" value="Genomic_DNA"/>
</dbReference>
<organism evidence="2 3">
    <name type="scientific">Parathielavia appendiculata</name>
    <dbReference type="NCBI Taxonomy" id="2587402"/>
    <lineage>
        <taxon>Eukaryota</taxon>
        <taxon>Fungi</taxon>
        <taxon>Dikarya</taxon>
        <taxon>Ascomycota</taxon>
        <taxon>Pezizomycotina</taxon>
        <taxon>Sordariomycetes</taxon>
        <taxon>Sordariomycetidae</taxon>
        <taxon>Sordariales</taxon>
        <taxon>Chaetomiaceae</taxon>
        <taxon>Parathielavia</taxon>
    </lineage>
</organism>
<sequence>MTPEFDKFCKENSILIECMPPHSSHLHQPLDVGCFSVLKRVYGDLVRGKMAVGIHHIDKPLCLELFFEAYTKAPKTPKAQEARMEAQGGEVTVV</sequence>
<dbReference type="Proteomes" id="UP001302602">
    <property type="component" value="Unassembled WGS sequence"/>
</dbReference>